<dbReference type="EMBL" id="CP138858">
    <property type="protein sequence ID" value="WPJ95691.1"/>
    <property type="molecule type" value="Genomic_DNA"/>
</dbReference>
<organism evidence="1 2">
    <name type="scientific">Coraliomargarita algicola</name>
    <dbReference type="NCBI Taxonomy" id="3092156"/>
    <lineage>
        <taxon>Bacteria</taxon>
        <taxon>Pseudomonadati</taxon>
        <taxon>Verrucomicrobiota</taxon>
        <taxon>Opitutia</taxon>
        <taxon>Puniceicoccales</taxon>
        <taxon>Coraliomargaritaceae</taxon>
        <taxon>Coraliomargarita</taxon>
    </lineage>
</organism>
<protein>
    <submittedName>
        <fullName evidence="1">Uncharacterized protein</fullName>
    </submittedName>
</protein>
<gene>
    <name evidence="1" type="ORF">SH580_19925</name>
</gene>
<keyword evidence="2" id="KW-1185">Reference proteome</keyword>
<accession>A0ABZ0RKL4</accession>
<evidence type="ECO:0000313" key="2">
    <source>
        <dbReference type="Proteomes" id="UP001324993"/>
    </source>
</evidence>
<name>A0ABZ0RKL4_9BACT</name>
<dbReference type="RefSeq" id="WP_319832569.1">
    <property type="nucleotide sequence ID" value="NZ_CP138858.1"/>
</dbReference>
<dbReference type="Proteomes" id="UP001324993">
    <property type="component" value="Chromosome"/>
</dbReference>
<evidence type="ECO:0000313" key="1">
    <source>
        <dbReference type="EMBL" id="WPJ95691.1"/>
    </source>
</evidence>
<reference evidence="1 2" key="1">
    <citation type="submission" date="2023-11" db="EMBL/GenBank/DDBJ databases">
        <title>Coraliomargarita sp. nov., isolated from marine algae.</title>
        <authorList>
            <person name="Lee J.K."/>
            <person name="Baek J.H."/>
            <person name="Kim J.M."/>
            <person name="Choi D.G."/>
            <person name="Jeon C.O."/>
        </authorList>
    </citation>
    <scope>NUCLEOTIDE SEQUENCE [LARGE SCALE GENOMIC DNA]</scope>
    <source>
        <strain evidence="1 2">J2-16</strain>
    </source>
</reference>
<sequence length="55" mass="5862">MQKDLGNELEEWSSAGITEVSAVAIDDTYELVTCAVDVSGGVTSIFLRLAVEQSL</sequence>
<proteinExistence type="predicted"/>